<feature type="binding site" evidence="2">
    <location>
        <position position="151"/>
    </location>
    <ligand>
        <name>Co(2+)</name>
        <dbReference type="ChEBI" id="CHEBI:48828"/>
    </ligand>
</feature>
<sequence>MEKKKGILITSFGSANLNAHSLLNDFVKQVELNFSDAVVKNAFTSVFISKNLNNKGITVKSVQECLEDFAQAGILDVVIQPTNLATGKEYEEKIVKVAEKMRQIFNSLKIGKPLMYVGTASENEVNYTLLARALQKQFKNFDDCEFVFMGHGVKNRCLQEYKLLQSTFNKIKLPVFIGLMEECFSLEHIVERLAVKSKGRRIILMPLLFIAGGHVEQELLTDDKSSWKNRLKQAGYEVEVYPHGICENKEVQEIYIGKIKKLL</sequence>
<keyword evidence="4" id="KW-1185">Reference proteome</keyword>
<feature type="active site" description="Proton acceptor" evidence="1">
    <location>
        <position position="151"/>
    </location>
</feature>
<dbReference type="InterPro" id="IPR010388">
    <property type="entry name" value="Anaerobic_Co-chelatase"/>
</dbReference>
<dbReference type="GO" id="GO:0016852">
    <property type="term" value="F:sirohydrochlorin cobaltochelatase activity"/>
    <property type="evidence" value="ECO:0007669"/>
    <property type="project" value="InterPro"/>
</dbReference>
<keyword evidence="2" id="KW-0479">Metal-binding</keyword>
<organism evidence="3 4">
    <name type="scientific">Selenobaculum gibii</name>
    <dbReference type="NCBI Taxonomy" id="3054208"/>
    <lineage>
        <taxon>Bacteria</taxon>
        <taxon>Bacillati</taxon>
        <taxon>Bacillota</taxon>
        <taxon>Negativicutes</taxon>
        <taxon>Selenomonadales</taxon>
        <taxon>Selenomonadaceae</taxon>
        <taxon>Selenobaculum</taxon>
    </lineage>
</organism>
<name>A0A9Y2ES65_9FIRM</name>
<reference evidence="3" key="1">
    <citation type="submission" date="2023-03" db="EMBL/GenBank/DDBJ databases">
        <title>Selenobaculum gbiensis gen. nov. sp. nov., a new bacterium isolated from the gut microbiota of IBD patient.</title>
        <authorList>
            <person name="Yeo S."/>
            <person name="Park H."/>
            <person name="Huh C.S."/>
        </authorList>
    </citation>
    <scope>NUCLEOTIDE SEQUENCE</scope>
    <source>
        <strain evidence="3">ICN-92133</strain>
    </source>
</reference>
<dbReference type="GO" id="GO:0046872">
    <property type="term" value="F:metal ion binding"/>
    <property type="evidence" value="ECO:0007669"/>
    <property type="project" value="UniProtKB-KW"/>
</dbReference>
<proteinExistence type="predicted"/>
<dbReference type="AlphaFoldDB" id="A0A9Y2ES65"/>
<dbReference type="EMBL" id="CP120678">
    <property type="protein sequence ID" value="WIW69991.1"/>
    <property type="molecule type" value="Genomic_DNA"/>
</dbReference>
<evidence type="ECO:0000256" key="2">
    <source>
        <dbReference type="PIRSR" id="PIRSR033579-3"/>
    </source>
</evidence>
<dbReference type="SUPFAM" id="SSF53800">
    <property type="entry name" value="Chelatase"/>
    <property type="match status" value="1"/>
</dbReference>
<dbReference type="Pfam" id="PF06180">
    <property type="entry name" value="CbiK"/>
    <property type="match status" value="1"/>
</dbReference>
<dbReference type="GO" id="GO:0019251">
    <property type="term" value="P:anaerobic cobalamin biosynthetic process"/>
    <property type="evidence" value="ECO:0007669"/>
    <property type="project" value="InterPro"/>
</dbReference>
<evidence type="ECO:0000313" key="4">
    <source>
        <dbReference type="Proteomes" id="UP001243623"/>
    </source>
</evidence>
<gene>
    <name evidence="3" type="ORF">P3F81_08735</name>
</gene>
<keyword evidence="2" id="KW-0170">Cobalt</keyword>
<evidence type="ECO:0000313" key="3">
    <source>
        <dbReference type="EMBL" id="WIW69991.1"/>
    </source>
</evidence>
<protein>
    <submittedName>
        <fullName evidence="3">Sirohydrochlorin cobaltochelatase</fullName>
    </submittedName>
</protein>
<feature type="binding site" evidence="2">
    <location>
        <position position="181"/>
    </location>
    <ligand>
        <name>Co(2+)</name>
        <dbReference type="ChEBI" id="CHEBI:48828"/>
    </ligand>
</feature>
<dbReference type="Proteomes" id="UP001243623">
    <property type="component" value="Chromosome"/>
</dbReference>
<accession>A0A9Y2ES65</accession>
<dbReference type="Gene3D" id="3.40.50.1400">
    <property type="match status" value="2"/>
</dbReference>
<evidence type="ECO:0000256" key="1">
    <source>
        <dbReference type="PIRSR" id="PIRSR033579-1"/>
    </source>
</evidence>
<dbReference type="RefSeq" id="WP_147670529.1">
    <property type="nucleotide sequence ID" value="NZ_CP120678.1"/>
</dbReference>
<feature type="binding site" evidence="2">
    <location>
        <position position="214"/>
    </location>
    <ligand>
        <name>Co(2+)</name>
        <dbReference type="ChEBI" id="CHEBI:48828"/>
    </ligand>
</feature>
<dbReference type="KEGG" id="sgbi:P3F81_08735"/>
<dbReference type="PIRSF" id="PIRSF033579">
    <property type="entry name" value="Anaer_Co_chel"/>
    <property type="match status" value="1"/>
</dbReference>